<comment type="similarity">
    <text evidence="3">Belongs to the oleosin family.</text>
</comment>
<protein>
    <recommendedName>
        <fullName evidence="11">Oleosin</fullName>
    </recommendedName>
</protein>
<feature type="transmembrane region" description="Helical" evidence="8">
    <location>
        <begin position="60"/>
        <end position="93"/>
    </location>
</feature>
<dbReference type="InterPro" id="IPR000136">
    <property type="entry name" value="Oleosin"/>
</dbReference>
<comment type="subcellular location">
    <subcellularLocation>
        <location evidence="2">Lipid droplet</location>
    </subcellularLocation>
    <subcellularLocation>
        <location evidence="1">Membrane</location>
        <topology evidence="1">Multi-pass membrane protein</topology>
    </subcellularLocation>
</comment>
<keyword evidence="4" id="KW-0551">Lipid droplet</keyword>
<gene>
    <name evidence="9" type="ORF">ZIOFF_038879</name>
</gene>
<evidence type="ECO:0000256" key="4">
    <source>
        <dbReference type="ARBA" id="ARBA00022677"/>
    </source>
</evidence>
<dbReference type="GO" id="GO:0016020">
    <property type="term" value="C:membrane"/>
    <property type="evidence" value="ECO:0007669"/>
    <property type="project" value="UniProtKB-SubCell"/>
</dbReference>
<dbReference type="Proteomes" id="UP000734854">
    <property type="component" value="Unassembled WGS sequence"/>
</dbReference>
<evidence type="ECO:0000256" key="7">
    <source>
        <dbReference type="ARBA" id="ARBA00023136"/>
    </source>
</evidence>
<evidence type="ECO:0000313" key="9">
    <source>
        <dbReference type="EMBL" id="KAG6499123.1"/>
    </source>
</evidence>
<dbReference type="GO" id="GO:0019915">
    <property type="term" value="P:lipid storage"/>
    <property type="evidence" value="ECO:0007669"/>
    <property type="project" value="TreeGrafter"/>
</dbReference>
<keyword evidence="7 8" id="KW-0472">Membrane</keyword>
<dbReference type="AlphaFoldDB" id="A0A8J5GA93"/>
<evidence type="ECO:0000256" key="8">
    <source>
        <dbReference type="SAM" id="Phobius"/>
    </source>
</evidence>
<proteinExistence type="inferred from homology"/>
<evidence type="ECO:0000313" key="10">
    <source>
        <dbReference type="Proteomes" id="UP000734854"/>
    </source>
</evidence>
<dbReference type="EMBL" id="JACMSC010000011">
    <property type="protein sequence ID" value="KAG6499123.1"/>
    <property type="molecule type" value="Genomic_DNA"/>
</dbReference>
<evidence type="ECO:0000256" key="3">
    <source>
        <dbReference type="ARBA" id="ARBA00010858"/>
    </source>
</evidence>
<organism evidence="9 10">
    <name type="scientific">Zingiber officinale</name>
    <name type="common">Ginger</name>
    <name type="synonym">Amomum zingiber</name>
    <dbReference type="NCBI Taxonomy" id="94328"/>
    <lineage>
        <taxon>Eukaryota</taxon>
        <taxon>Viridiplantae</taxon>
        <taxon>Streptophyta</taxon>
        <taxon>Embryophyta</taxon>
        <taxon>Tracheophyta</taxon>
        <taxon>Spermatophyta</taxon>
        <taxon>Magnoliopsida</taxon>
        <taxon>Liliopsida</taxon>
        <taxon>Zingiberales</taxon>
        <taxon>Zingiberaceae</taxon>
        <taxon>Zingiber</taxon>
    </lineage>
</organism>
<evidence type="ECO:0000256" key="5">
    <source>
        <dbReference type="ARBA" id="ARBA00022692"/>
    </source>
</evidence>
<reference evidence="9 10" key="1">
    <citation type="submission" date="2020-08" db="EMBL/GenBank/DDBJ databases">
        <title>Plant Genome Project.</title>
        <authorList>
            <person name="Zhang R.-G."/>
        </authorList>
    </citation>
    <scope>NUCLEOTIDE SEQUENCE [LARGE SCALE GENOMIC DNA]</scope>
    <source>
        <tissue evidence="9">Rhizome</tissue>
    </source>
</reference>
<name>A0A8J5GA93_ZINOF</name>
<dbReference type="GO" id="GO:0048608">
    <property type="term" value="P:reproductive structure development"/>
    <property type="evidence" value="ECO:0007669"/>
    <property type="project" value="UniProtKB-ARBA"/>
</dbReference>
<keyword evidence="10" id="KW-1185">Reference proteome</keyword>
<evidence type="ECO:0000256" key="6">
    <source>
        <dbReference type="ARBA" id="ARBA00022989"/>
    </source>
</evidence>
<accession>A0A8J5GA93</accession>
<feature type="transmembrane region" description="Helical" evidence="8">
    <location>
        <begin position="21"/>
        <end position="54"/>
    </location>
</feature>
<evidence type="ECO:0008006" key="11">
    <source>
        <dbReference type="Google" id="ProtNLM"/>
    </source>
</evidence>
<dbReference type="GO" id="GO:0009791">
    <property type="term" value="P:post-embryonic development"/>
    <property type="evidence" value="ECO:0007669"/>
    <property type="project" value="UniProtKB-ARBA"/>
</dbReference>
<dbReference type="PANTHER" id="PTHR33203">
    <property type="entry name" value="OLEOSIN"/>
    <property type="match status" value="1"/>
</dbReference>
<evidence type="ECO:0000256" key="2">
    <source>
        <dbReference type="ARBA" id="ARBA00004502"/>
    </source>
</evidence>
<dbReference type="PANTHER" id="PTHR33203:SF4">
    <property type="entry name" value="F27J15.22"/>
    <property type="match status" value="1"/>
</dbReference>
<evidence type="ECO:0000256" key="1">
    <source>
        <dbReference type="ARBA" id="ARBA00004141"/>
    </source>
</evidence>
<comment type="caution">
    <text evidence="9">The sequence shown here is derived from an EMBL/GenBank/DDBJ whole genome shotgun (WGS) entry which is preliminary data.</text>
</comment>
<dbReference type="GO" id="GO:0012511">
    <property type="term" value="C:monolayer-surrounded lipid storage body"/>
    <property type="evidence" value="ECO:0007669"/>
    <property type="project" value="InterPro"/>
</dbReference>
<sequence>MAEPWKGVLRNHVPDSNQLVGLLTLVIFAGIFVLLAGATLIAALLTFAFLGPILLLTSPIWVPAAIFLFAAVTVTLSACGVAAAAVAGTIWMYRYVNGRHRQDRRAASRIPPATSRTWCLGSGEPSSALFSSCFS</sequence>
<keyword evidence="6 8" id="KW-1133">Transmembrane helix</keyword>
<keyword evidence="5 8" id="KW-0812">Transmembrane</keyword>
<dbReference type="Pfam" id="PF01277">
    <property type="entry name" value="Oleosin"/>
    <property type="match status" value="1"/>
</dbReference>